<feature type="transmembrane region" description="Helical" evidence="4">
    <location>
        <begin position="353"/>
        <end position="371"/>
    </location>
</feature>
<feature type="transmembrane region" description="Helical" evidence="4">
    <location>
        <begin position="214"/>
        <end position="234"/>
    </location>
</feature>
<dbReference type="CDD" id="cd17324">
    <property type="entry name" value="MFS_NepI_like"/>
    <property type="match status" value="1"/>
</dbReference>
<dbReference type="InterPro" id="IPR020846">
    <property type="entry name" value="MFS_dom"/>
</dbReference>
<accession>A0A2N3PTY5</accession>
<evidence type="ECO:0000259" key="5">
    <source>
        <dbReference type="PROSITE" id="PS50850"/>
    </source>
</evidence>
<evidence type="ECO:0000313" key="7">
    <source>
        <dbReference type="Proteomes" id="UP000233293"/>
    </source>
</evidence>
<sequence length="444" mass="46146">MGGVTREIHLCIIRKDIKRQRAIIIRRVSAQPAARTRTRTQDRAMTLLSFPGGRAANPLSPVTVCLMATACAFAVSTLYYNQPLLPEMGASFGRSATDAGLIATLTQLGYAGGLFLFVPLGDRLDRKMLILALLMLNMASLLAVAVSTSFPMLAVASIAVGLTAVTAQVVIPAISGLAPPETRGRIVGALLSGLSAGLLFARTLSGFVGAHAGWRTMFLIAVGIDAALMAIIVLRLPRLSRTGSVSAYPALLASLWTLVREQPVLRAACITGFLMFAAFSALWGTLAALVARPPYGFGPDAAGAFGFAGIAGLVASPFIGRAVDRFGPRPILAAGGVAVLAAFLGVAGAEWHILPLLLAMVLLDIGNRAGLVSNQSRIYALSAEARSRLNTVFMTCYFLGGASGAGVAAWMVERFGWQGLAVTGAGFAVAALLSHAALGRRGQA</sequence>
<evidence type="ECO:0000313" key="6">
    <source>
        <dbReference type="EMBL" id="PKU23864.1"/>
    </source>
</evidence>
<keyword evidence="3 4" id="KW-0472">Membrane</keyword>
<feature type="domain" description="Major facilitator superfamily (MFS) profile" evidence="5">
    <location>
        <begin position="60"/>
        <end position="442"/>
    </location>
</feature>
<protein>
    <submittedName>
        <fullName evidence="6">MFS transporter</fullName>
    </submittedName>
</protein>
<feature type="transmembrane region" description="Helical" evidence="4">
    <location>
        <begin position="331"/>
        <end position="347"/>
    </location>
</feature>
<dbReference type="AlphaFoldDB" id="A0A2N3PTY5"/>
<dbReference type="InterPro" id="IPR011701">
    <property type="entry name" value="MFS"/>
</dbReference>
<feature type="transmembrane region" description="Helical" evidence="4">
    <location>
        <begin position="264"/>
        <end position="289"/>
    </location>
</feature>
<feature type="transmembrane region" description="Helical" evidence="4">
    <location>
        <begin position="152"/>
        <end position="174"/>
    </location>
</feature>
<dbReference type="PROSITE" id="PS50850">
    <property type="entry name" value="MFS"/>
    <property type="match status" value="1"/>
</dbReference>
<dbReference type="Gene3D" id="1.20.1250.20">
    <property type="entry name" value="MFS general substrate transporter like domains"/>
    <property type="match status" value="1"/>
</dbReference>
<dbReference type="EMBL" id="PIUM01000016">
    <property type="protein sequence ID" value="PKU23864.1"/>
    <property type="molecule type" value="Genomic_DNA"/>
</dbReference>
<dbReference type="GO" id="GO:0022857">
    <property type="term" value="F:transmembrane transporter activity"/>
    <property type="evidence" value="ECO:0007669"/>
    <property type="project" value="InterPro"/>
</dbReference>
<dbReference type="Pfam" id="PF07690">
    <property type="entry name" value="MFS_1"/>
    <property type="match status" value="1"/>
</dbReference>
<evidence type="ECO:0000256" key="4">
    <source>
        <dbReference type="SAM" id="Phobius"/>
    </source>
</evidence>
<keyword evidence="1 4" id="KW-0812">Transmembrane</keyword>
<feature type="transmembrane region" description="Helical" evidence="4">
    <location>
        <begin position="301"/>
        <end position="319"/>
    </location>
</feature>
<keyword evidence="7" id="KW-1185">Reference proteome</keyword>
<dbReference type="PANTHER" id="PTHR42910">
    <property type="entry name" value="TRANSPORTER SCO4007-RELATED"/>
    <property type="match status" value="1"/>
</dbReference>
<evidence type="ECO:0000256" key="2">
    <source>
        <dbReference type="ARBA" id="ARBA00022989"/>
    </source>
</evidence>
<dbReference type="Proteomes" id="UP000233293">
    <property type="component" value="Unassembled WGS sequence"/>
</dbReference>
<feature type="transmembrane region" description="Helical" evidence="4">
    <location>
        <begin position="100"/>
        <end position="121"/>
    </location>
</feature>
<feature type="transmembrane region" description="Helical" evidence="4">
    <location>
        <begin position="186"/>
        <end position="208"/>
    </location>
</feature>
<dbReference type="InterPro" id="IPR036259">
    <property type="entry name" value="MFS_trans_sf"/>
</dbReference>
<evidence type="ECO:0000256" key="3">
    <source>
        <dbReference type="ARBA" id="ARBA00023136"/>
    </source>
</evidence>
<keyword evidence="2 4" id="KW-1133">Transmembrane helix</keyword>
<dbReference type="PANTHER" id="PTHR42910:SF1">
    <property type="entry name" value="MAJOR FACILITATOR SUPERFAMILY (MFS) PROFILE DOMAIN-CONTAINING PROTEIN"/>
    <property type="match status" value="1"/>
</dbReference>
<feature type="transmembrane region" description="Helical" evidence="4">
    <location>
        <begin position="128"/>
        <end position="146"/>
    </location>
</feature>
<gene>
    <name evidence="6" type="ORF">CWS72_14390</name>
</gene>
<feature type="transmembrane region" description="Helical" evidence="4">
    <location>
        <begin position="59"/>
        <end position="80"/>
    </location>
</feature>
<evidence type="ECO:0000256" key="1">
    <source>
        <dbReference type="ARBA" id="ARBA00022692"/>
    </source>
</evidence>
<reference evidence="7" key="1">
    <citation type="submission" date="2017-12" db="EMBL/GenBank/DDBJ databases">
        <title>Draft genome sequence of Telmatospirillum siberiense 26-4b1T, an acidotolerant peatland alphaproteobacterium potentially involved in sulfur cycling.</title>
        <authorList>
            <person name="Hausmann B."/>
            <person name="Pjevac P."/>
            <person name="Schreck K."/>
            <person name="Herbold C.W."/>
            <person name="Daims H."/>
            <person name="Wagner M."/>
            <person name="Pester M."/>
            <person name="Loy A."/>
        </authorList>
    </citation>
    <scope>NUCLEOTIDE SEQUENCE [LARGE SCALE GENOMIC DNA]</scope>
    <source>
        <strain evidence="7">26-4b1</strain>
    </source>
</reference>
<dbReference type="SUPFAM" id="SSF103473">
    <property type="entry name" value="MFS general substrate transporter"/>
    <property type="match status" value="1"/>
</dbReference>
<comment type="caution">
    <text evidence="6">The sequence shown here is derived from an EMBL/GenBank/DDBJ whole genome shotgun (WGS) entry which is preliminary data.</text>
</comment>
<feature type="transmembrane region" description="Helical" evidence="4">
    <location>
        <begin position="392"/>
        <end position="411"/>
    </location>
</feature>
<proteinExistence type="predicted"/>
<name>A0A2N3PTY5_9PROT</name>
<organism evidence="6 7">
    <name type="scientific">Telmatospirillum siberiense</name>
    <dbReference type="NCBI Taxonomy" id="382514"/>
    <lineage>
        <taxon>Bacteria</taxon>
        <taxon>Pseudomonadati</taxon>
        <taxon>Pseudomonadota</taxon>
        <taxon>Alphaproteobacteria</taxon>
        <taxon>Rhodospirillales</taxon>
        <taxon>Rhodospirillaceae</taxon>
        <taxon>Telmatospirillum</taxon>
    </lineage>
</organism>
<feature type="transmembrane region" description="Helical" evidence="4">
    <location>
        <begin position="417"/>
        <end position="438"/>
    </location>
</feature>